<feature type="domain" description="TIR" evidence="6">
    <location>
        <begin position="245"/>
        <end position="410"/>
    </location>
</feature>
<evidence type="ECO:0000256" key="5">
    <source>
        <dbReference type="SAM" id="MobiDB-lite"/>
    </source>
</evidence>
<dbReference type="InterPro" id="IPR036390">
    <property type="entry name" value="WH_DNA-bd_sf"/>
</dbReference>
<dbReference type="InterPro" id="IPR035897">
    <property type="entry name" value="Toll_tir_struct_dom_sf"/>
</dbReference>
<dbReference type="Pfam" id="PF00931">
    <property type="entry name" value="NB-ARC"/>
    <property type="match status" value="1"/>
</dbReference>
<keyword evidence="3" id="KW-0611">Plant defense</keyword>
<dbReference type="Pfam" id="PF00560">
    <property type="entry name" value="LRR_1"/>
    <property type="match status" value="1"/>
</dbReference>
<dbReference type="InterPro" id="IPR000157">
    <property type="entry name" value="TIR_dom"/>
</dbReference>
<evidence type="ECO:0000256" key="2">
    <source>
        <dbReference type="ARBA" id="ARBA00022737"/>
    </source>
</evidence>
<evidence type="ECO:0000313" key="7">
    <source>
        <dbReference type="EMBL" id="KAH1045450.1"/>
    </source>
</evidence>
<accession>A0A9D3UI99</accession>
<dbReference type="Proteomes" id="UP000828251">
    <property type="component" value="Unassembled WGS sequence"/>
</dbReference>
<dbReference type="SMART" id="SM00255">
    <property type="entry name" value="TIR"/>
    <property type="match status" value="1"/>
</dbReference>
<dbReference type="SUPFAM" id="SSF52540">
    <property type="entry name" value="P-loop containing nucleoside triphosphate hydrolases"/>
    <property type="match status" value="1"/>
</dbReference>
<dbReference type="InterPro" id="IPR032675">
    <property type="entry name" value="LRR_dom_sf"/>
</dbReference>
<keyword evidence="8" id="KW-1185">Reference proteome</keyword>
<dbReference type="GO" id="GO:0006952">
    <property type="term" value="P:defense response"/>
    <property type="evidence" value="ECO:0007669"/>
    <property type="project" value="UniProtKB-KW"/>
</dbReference>
<dbReference type="InterPro" id="IPR002182">
    <property type="entry name" value="NB-ARC"/>
</dbReference>
<dbReference type="PROSITE" id="PS50104">
    <property type="entry name" value="TIR"/>
    <property type="match status" value="1"/>
</dbReference>
<keyword evidence="4" id="KW-0520">NAD</keyword>
<evidence type="ECO:0000256" key="4">
    <source>
        <dbReference type="ARBA" id="ARBA00023027"/>
    </source>
</evidence>
<dbReference type="Gene3D" id="3.40.50.300">
    <property type="entry name" value="P-loop containing nucleotide triphosphate hydrolases"/>
    <property type="match status" value="1"/>
</dbReference>
<evidence type="ECO:0000259" key="6">
    <source>
        <dbReference type="PROSITE" id="PS50104"/>
    </source>
</evidence>
<dbReference type="PROSITE" id="PS51450">
    <property type="entry name" value="LRR"/>
    <property type="match status" value="1"/>
</dbReference>
<dbReference type="PRINTS" id="PR00364">
    <property type="entry name" value="DISEASERSIST"/>
</dbReference>
<dbReference type="Pfam" id="PF01582">
    <property type="entry name" value="TIR"/>
    <property type="match status" value="1"/>
</dbReference>
<sequence>MEQLWDSHQELVNLRRIYVPYCYNLGKICNLSRAINLKILDCSSCESLVEVGNEGDLMDLVNLRLINVSNCSNLRKIPNLSTAINLQLLNCYNCKSLFKLPCLHYLASLREGSLRLNGCYSLKNFSQVPRHFCYLNLSEIGIEEVSLPFDPLCNLLYLDMSGSAVKNVSIKLESLLKLILIGCPEVELLSELPPYLKVLRVNNCRSLEKVSFADQNLYQFDSAGLTSQLLIDIMASSSSSFPRQVKHQVFLSFRGEDTRLNFTAHLLKALKDSGLNVFFDEDTLEKGEPLSPALSQGIAASNLSIIVLSKDYASSKSCLAEVSNIMDRKHTQKHIALPIFYHVDPSDVRNLGGSFKTSFEDHESKRPTDEVKQWKTAFAEVGTLKGIHIKDDKPETKYINEIVDDVTRKLMSTLPRSTSEKLFGIDYQKKIILGLIEQEDCRVIGLWGMGGIGKTTLADVVYKEVSPKFESRLFVQNVREKIEKQGNESLRNELLSKLLNEKEICIDTPSIGYPYQERLNNKRVLVVLDDISDSDQIDFMGVEHFGLGSKIIITSRDRQVLKNGRANHIHEVKKLNSNDSFKLFSTFALKMLNPAADFRDLLHKFVEYAQGNPLALKVLGSKLYSKSRKEWESEVDKLKQYAEPKISHILKSSFDGLGVVEKDIFLDIACFFKGEPLDFAEKILCNYYSGATCGIRNLVDKCLLDIKDDIFISTHDMLEEMGKDIVMQESKHPGKRSRLWNHKDVKEVLKYNKGTDLIEGIKLDMTQFDNLQFCATTFEKMHKLRYIDFKFRLYNIEALYQDQFKYKKLYASEVESIPLPDELRLLSWDLYPCKSLSGFNPKNLVVLRLQNGNMKQLWNEDDHMDLVNLREIDISNCKNLRKLPNFSGAINLKLLRYSKCESLVELPCLDFLASLLNFRFRLRGDCSLHKKFSQVPSHFHSLDVSGIGTKEVPNSIEHLIKLVSLLVKKISINISKLESLCELDLSNCPMIKFPEIPRSLTELNLSGTQIEEVSLPFDSLCNLQTLNMSGSRVKKVSIKLESLRNLDLSHCPLVEIPEIPKSLTSLNLSGTLIEEVSSSFEPLGYLKDIYLSGTRVKCVLAKLESLRYLNLSRCPIMKFPEIPRNLTRLDLSGTQIEEVALSLDTLSNLQCLKMSGSSIQKLRCNIVLFDSKEIPSVDVPSSVFRFKSLKYLKMEHCRSLKLLSELPPCQQILYVRDCTSLEKVSFADQNLYQFDSLGDDDDYVFSMLFCNCFNLNLESIDNIEANAMIKIGSLAKKWASRYDWDSSLERIPSLVCCFPGNKISANKFECQSMKSSLTLKIAPNGCSGSRFLVFAICLVADITHCRRLEYLEYICEYRLTAAGGGGYEKFKSKVFLIGALEPEKYMGDHVFILSSIDLIKEDKNYEEASFEFYIRNFNYYEEEAEEYIEVVRCGVHVFYVAAQSDTDAIQTRHAGNKRNFSNDGEEGDGWPKRLK</sequence>
<dbReference type="SUPFAM" id="SSF52058">
    <property type="entry name" value="L domain-like"/>
    <property type="match status" value="2"/>
</dbReference>
<dbReference type="FunFam" id="3.40.50.10140:FF:000007">
    <property type="entry name" value="Disease resistance protein (TIR-NBS-LRR class)"/>
    <property type="match status" value="1"/>
</dbReference>
<feature type="region of interest" description="Disordered" evidence="5">
    <location>
        <begin position="1452"/>
        <end position="1475"/>
    </location>
</feature>
<dbReference type="GO" id="GO:0043531">
    <property type="term" value="F:ADP binding"/>
    <property type="evidence" value="ECO:0007669"/>
    <property type="project" value="InterPro"/>
</dbReference>
<dbReference type="Gene3D" id="3.40.50.10140">
    <property type="entry name" value="Toll/interleukin-1 receptor homology (TIR) domain"/>
    <property type="match status" value="1"/>
</dbReference>
<name>A0A9D3UI99_9ROSI</name>
<dbReference type="InterPro" id="IPR001611">
    <property type="entry name" value="Leu-rich_rpt"/>
</dbReference>
<organism evidence="7 8">
    <name type="scientific">Gossypium stocksii</name>
    <dbReference type="NCBI Taxonomy" id="47602"/>
    <lineage>
        <taxon>Eukaryota</taxon>
        <taxon>Viridiplantae</taxon>
        <taxon>Streptophyta</taxon>
        <taxon>Embryophyta</taxon>
        <taxon>Tracheophyta</taxon>
        <taxon>Spermatophyta</taxon>
        <taxon>Magnoliopsida</taxon>
        <taxon>eudicotyledons</taxon>
        <taxon>Gunneridae</taxon>
        <taxon>Pentapetalae</taxon>
        <taxon>rosids</taxon>
        <taxon>malvids</taxon>
        <taxon>Malvales</taxon>
        <taxon>Malvaceae</taxon>
        <taxon>Malvoideae</taxon>
        <taxon>Gossypium</taxon>
    </lineage>
</organism>
<dbReference type="PANTHER" id="PTHR11017:SF479">
    <property type="entry name" value="DISEASE RESISTANCE PROTEIN (TIR-NBS-LRR CLASS) FAMILY"/>
    <property type="match status" value="1"/>
</dbReference>
<evidence type="ECO:0000256" key="1">
    <source>
        <dbReference type="ARBA" id="ARBA00022614"/>
    </source>
</evidence>
<dbReference type="Pfam" id="PF23282">
    <property type="entry name" value="WHD_ROQ1"/>
    <property type="match status" value="1"/>
</dbReference>
<dbReference type="SUPFAM" id="SSF46785">
    <property type="entry name" value="Winged helix' DNA-binding domain"/>
    <property type="match status" value="1"/>
</dbReference>
<proteinExistence type="predicted"/>
<dbReference type="Gene3D" id="3.80.10.10">
    <property type="entry name" value="Ribonuclease Inhibitor"/>
    <property type="match status" value="4"/>
</dbReference>
<dbReference type="InterPro" id="IPR058192">
    <property type="entry name" value="WHD_ROQ1-like"/>
</dbReference>
<comment type="caution">
    <text evidence="7">The sequence shown here is derived from an EMBL/GenBank/DDBJ whole genome shotgun (WGS) entry which is preliminary data.</text>
</comment>
<reference evidence="7 8" key="1">
    <citation type="journal article" date="2021" name="Plant Biotechnol. J.">
        <title>Multi-omics assisted identification of the key and species-specific regulatory components of drought-tolerant mechanisms in Gossypium stocksii.</title>
        <authorList>
            <person name="Yu D."/>
            <person name="Ke L."/>
            <person name="Zhang D."/>
            <person name="Wu Y."/>
            <person name="Sun Y."/>
            <person name="Mei J."/>
            <person name="Sun J."/>
            <person name="Sun Y."/>
        </authorList>
    </citation>
    <scope>NUCLEOTIDE SEQUENCE [LARGE SCALE GENOMIC DNA]</scope>
    <source>
        <strain evidence="8">cv. E1</strain>
        <tissue evidence="7">Leaf</tissue>
    </source>
</reference>
<dbReference type="EMBL" id="JAIQCV010000011">
    <property type="protein sequence ID" value="KAH1045450.1"/>
    <property type="molecule type" value="Genomic_DNA"/>
</dbReference>
<keyword evidence="2" id="KW-0677">Repeat</keyword>
<dbReference type="OrthoDB" id="988765at2759"/>
<dbReference type="PANTHER" id="PTHR11017">
    <property type="entry name" value="LEUCINE-RICH REPEAT-CONTAINING PROTEIN"/>
    <property type="match status" value="1"/>
</dbReference>
<gene>
    <name evidence="7" type="ORF">J1N35_036234</name>
</gene>
<dbReference type="GO" id="GO:0007165">
    <property type="term" value="P:signal transduction"/>
    <property type="evidence" value="ECO:0007669"/>
    <property type="project" value="InterPro"/>
</dbReference>
<dbReference type="SUPFAM" id="SSF52200">
    <property type="entry name" value="Toll/Interleukin receptor TIR domain"/>
    <property type="match status" value="1"/>
</dbReference>
<protein>
    <recommendedName>
        <fullName evidence="6">TIR domain-containing protein</fullName>
    </recommendedName>
</protein>
<dbReference type="Gene3D" id="1.10.8.430">
    <property type="entry name" value="Helical domain of apoptotic protease-activating factors"/>
    <property type="match status" value="1"/>
</dbReference>
<dbReference type="InterPro" id="IPR042197">
    <property type="entry name" value="Apaf_helical"/>
</dbReference>
<evidence type="ECO:0000256" key="3">
    <source>
        <dbReference type="ARBA" id="ARBA00022821"/>
    </source>
</evidence>
<evidence type="ECO:0000313" key="8">
    <source>
        <dbReference type="Proteomes" id="UP000828251"/>
    </source>
</evidence>
<keyword evidence="1" id="KW-0433">Leucine-rich repeat</keyword>
<dbReference type="InterPro" id="IPR044974">
    <property type="entry name" value="Disease_R_plants"/>
</dbReference>
<dbReference type="InterPro" id="IPR027417">
    <property type="entry name" value="P-loop_NTPase"/>
</dbReference>